<evidence type="ECO:0000313" key="2">
    <source>
        <dbReference type="Proteomes" id="UP000189462"/>
    </source>
</evidence>
<dbReference type="RefSeq" id="WP_077277608.1">
    <property type="nucleotide sequence ID" value="NZ_MVBK01000015.1"/>
</dbReference>
<dbReference type="AlphaFoldDB" id="A0A1V3NSK0"/>
<evidence type="ECO:0000313" key="1">
    <source>
        <dbReference type="EMBL" id="OOG27848.1"/>
    </source>
</evidence>
<dbReference type="EMBL" id="MVBK01000015">
    <property type="protein sequence ID" value="OOG27848.1"/>
    <property type="molecule type" value="Genomic_DNA"/>
</dbReference>
<sequence length="184" mass="20503">MNRFFSMILVLFLMFGFHSVVHGQSSYAGHTDRAIKALSQEQIEGLRAGSGMGFALAAELNGYPGPLHSLEVADAMHLSAEQRQETQALYEEMLERSRALGERIVELETELDAQFANRTITEDSLRQLTARIAEATGELRFNHLRYHLEMTALLRPHQVELYNQARGYGEGGGAHGGHGHHGHH</sequence>
<organism evidence="1 2">
    <name type="scientific">Thioalkalivibrio denitrificans</name>
    <dbReference type="NCBI Taxonomy" id="108003"/>
    <lineage>
        <taxon>Bacteria</taxon>
        <taxon>Pseudomonadati</taxon>
        <taxon>Pseudomonadota</taxon>
        <taxon>Gammaproteobacteria</taxon>
        <taxon>Chromatiales</taxon>
        <taxon>Ectothiorhodospiraceae</taxon>
        <taxon>Thioalkalivibrio</taxon>
    </lineage>
</organism>
<gene>
    <name evidence="1" type="ORF">B1C78_02765</name>
</gene>
<keyword evidence="2" id="KW-1185">Reference proteome</keyword>
<reference evidence="1 2" key="1">
    <citation type="submission" date="2017-02" db="EMBL/GenBank/DDBJ databases">
        <title>Genomic diversity within the haloalkaliphilic genus Thioalkalivibrio.</title>
        <authorList>
            <person name="Ahn A.-C."/>
            <person name="Meier-Kolthoff J."/>
            <person name="Overmars L."/>
            <person name="Richter M."/>
            <person name="Woyke T."/>
            <person name="Sorokin D.Y."/>
            <person name="Muyzer G."/>
        </authorList>
    </citation>
    <scope>NUCLEOTIDE SEQUENCE [LARGE SCALE GENOMIC DNA]</scope>
    <source>
        <strain evidence="1 2">ALJD</strain>
    </source>
</reference>
<name>A0A1V3NSK0_9GAMM</name>
<protein>
    <recommendedName>
        <fullName evidence="3">Zinc resistance-associated protein</fullName>
    </recommendedName>
</protein>
<comment type="caution">
    <text evidence="1">The sequence shown here is derived from an EMBL/GenBank/DDBJ whole genome shotgun (WGS) entry which is preliminary data.</text>
</comment>
<dbReference type="STRING" id="108003.B1C78_02765"/>
<dbReference type="OrthoDB" id="7353511at2"/>
<proteinExistence type="predicted"/>
<dbReference type="Proteomes" id="UP000189462">
    <property type="component" value="Unassembled WGS sequence"/>
</dbReference>
<dbReference type="Gene3D" id="1.20.120.1490">
    <property type="match status" value="1"/>
</dbReference>
<evidence type="ECO:0008006" key="3">
    <source>
        <dbReference type="Google" id="ProtNLM"/>
    </source>
</evidence>
<accession>A0A1V3NSK0</accession>